<feature type="domain" description="BON" evidence="1">
    <location>
        <begin position="170"/>
        <end position="237"/>
    </location>
</feature>
<gene>
    <name evidence="2" type="ORF">JOC73_002758</name>
</gene>
<dbReference type="RefSeq" id="WP_204404150.1">
    <property type="nucleotide sequence ID" value="NZ_JAFBEE010000026.1"/>
</dbReference>
<dbReference type="Gene3D" id="3.30.1340.30">
    <property type="match status" value="3"/>
</dbReference>
<dbReference type="PANTHER" id="PTHR34606">
    <property type="entry name" value="BON DOMAIN-CONTAINING PROTEIN"/>
    <property type="match status" value="1"/>
</dbReference>
<comment type="caution">
    <text evidence="2">The sequence shown here is derived from an EMBL/GenBank/DDBJ whole genome shotgun (WGS) entry which is preliminary data.</text>
</comment>
<reference evidence="2 3" key="1">
    <citation type="submission" date="2021-01" db="EMBL/GenBank/DDBJ databases">
        <title>Genomic Encyclopedia of Type Strains, Phase IV (KMG-IV): sequencing the most valuable type-strain genomes for metagenomic binning, comparative biology and taxonomic classification.</title>
        <authorList>
            <person name="Goeker M."/>
        </authorList>
    </citation>
    <scope>NUCLEOTIDE SEQUENCE [LARGE SCALE GENOMIC DNA]</scope>
    <source>
        <strain evidence="2 3">DSM 25890</strain>
    </source>
</reference>
<organism evidence="2 3">
    <name type="scientific">Alkaliphilus hydrothermalis</name>
    <dbReference type="NCBI Taxonomy" id="1482730"/>
    <lineage>
        <taxon>Bacteria</taxon>
        <taxon>Bacillati</taxon>
        <taxon>Bacillota</taxon>
        <taxon>Clostridia</taxon>
        <taxon>Peptostreptococcales</taxon>
        <taxon>Natronincolaceae</taxon>
        <taxon>Alkaliphilus</taxon>
    </lineage>
</organism>
<protein>
    <submittedName>
        <fullName evidence="2">Osmotically-inducible protein OsmY</fullName>
    </submittedName>
</protein>
<keyword evidence="3" id="KW-1185">Reference proteome</keyword>
<feature type="domain" description="BON" evidence="1">
    <location>
        <begin position="97"/>
        <end position="165"/>
    </location>
</feature>
<name>A0ABS2NTJ6_9FIRM</name>
<dbReference type="InterPro" id="IPR051686">
    <property type="entry name" value="Lipoprotein_DolP"/>
</dbReference>
<evidence type="ECO:0000313" key="2">
    <source>
        <dbReference type="EMBL" id="MBM7616182.1"/>
    </source>
</evidence>
<dbReference type="InterPro" id="IPR007055">
    <property type="entry name" value="BON_dom"/>
</dbReference>
<dbReference type="PANTHER" id="PTHR34606:SF15">
    <property type="entry name" value="BON DOMAIN-CONTAINING PROTEIN"/>
    <property type="match status" value="1"/>
</dbReference>
<feature type="domain" description="BON" evidence="1">
    <location>
        <begin position="24"/>
        <end position="92"/>
    </location>
</feature>
<dbReference type="EMBL" id="JAFBEE010000026">
    <property type="protein sequence ID" value="MBM7616182.1"/>
    <property type="molecule type" value="Genomic_DNA"/>
</dbReference>
<sequence length="238" mass="26312">MAHNKKTDYRNQIESYRNQINPAPDDEITANIHEKLHEKMQASAMDIKAFSRNGYVHLSGIVDLYSEKKYAEEIAIHTEGVKGIENKITVAMDSNITDKHIEKDVIDKLREQPNNSIAGVGVKVTDGVVNLMGTLSNLKDSNQAMRIASNARGVKDVVSNINIGTVGEYTDTSISNKIVQELSNTDLSFKDIGRSVSGGVVTLSGYLNSKEEVEVATEIAMSIEGVRKVRNHIKIRRK</sequence>
<dbReference type="Proteomes" id="UP001314796">
    <property type="component" value="Unassembled WGS sequence"/>
</dbReference>
<dbReference type="PROSITE" id="PS50914">
    <property type="entry name" value="BON"/>
    <property type="match status" value="3"/>
</dbReference>
<dbReference type="Pfam" id="PF04972">
    <property type="entry name" value="BON"/>
    <property type="match status" value="3"/>
</dbReference>
<proteinExistence type="predicted"/>
<accession>A0ABS2NTJ6</accession>
<evidence type="ECO:0000313" key="3">
    <source>
        <dbReference type="Proteomes" id="UP001314796"/>
    </source>
</evidence>
<evidence type="ECO:0000259" key="1">
    <source>
        <dbReference type="PROSITE" id="PS50914"/>
    </source>
</evidence>